<dbReference type="Proteomes" id="UP000053647">
    <property type="component" value="Unassembled WGS sequence"/>
</dbReference>
<evidence type="ECO:0000256" key="1">
    <source>
        <dbReference type="SAM" id="MobiDB-lite"/>
    </source>
</evidence>
<organism evidence="2 3">
    <name type="scientific">Paxillus involutus ATCC 200175</name>
    <dbReference type="NCBI Taxonomy" id="664439"/>
    <lineage>
        <taxon>Eukaryota</taxon>
        <taxon>Fungi</taxon>
        <taxon>Dikarya</taxon>
        <taxon>Basidiomycota</taxon>
        <taxon>Agaricomycotina</taxon>
        <taxon>Agaricomycetes</taxon>
        <taxon>Agaricomycetidae</taxon>
        <taxon>Boletales</taxon>
        <taxon>Paxilineae</taxon>
        <taxon>Paxillaceae</taxon>
        <taxon>Paxillus</taxon>
    </lineage>
</organism>
<keyword evidence="3" id="KW-1185">Reference proteome</keyword>
<name>A0A0C9SRV2_PAXIN</name>
<reference evidence="2 3" key="1">
    <citation type="submission" date="2014-06" db="EMBL/GenBank/DDBJ databases">
        <authorList>
            <consortium name="DOE Joint Genome Institute"/>
            <person name="Kuo A."/>
            <person name="Kohler A."/>
            <person name="Nagy L.G."/>
            <person name="Floudas D."/>
            <person name="Copeland A."/>
            <person name="Barry K.W."/>
            <person name="Cichocki N."/>
            <person name="Veneault-Fourrey C."/>
            <person name="LaButti K."/>
            <person name="Lindquist E.A."/>
            <person name="Lipzen A."/>
            <person name="Lundell T."/>
            <person name="Morin E."/>
            <person name="Murat C."/>
            <person name="Sun H."/>
            <person name="Tunlid A."/>
            <person name="Henrissat B."/>
            <person name="Grigoriev I.V."/>
            <person name="Hibbett D.S."/>
            <person name="Martin F."/>
            <person name="Nordberg H.P."/>
            <person name="Cantor M.N."/>
            <person name="Hua S.X."/>
        </authorList>
    </citation>
    <scope>NUCLEOTIDE SEQUENCE [LARGE SCALE GENOMIC DNA]</scope>
    <source>
        <strain evidence="2 3">ATCC 200175</strain>
    </source>
</reference>
<reference evidence="3" key="2">
    <citation type="submission" date="2015-01" db="EMBL/GenBank/DDBJ databases">
        <title>Evolutionary Origins and Diversification of the Mycorrhizal Mutualists.</title>
        <authorList>
            <consortium name="DOE Joint Genome Institute"/>
            <consortium name="Mycorrhizal Genomics Consortium"/>
            <person name="Kohler A."/>
            <person name="Kuo A."/>
            <person name="Nagy L.G."/>
            <person name="Floudas D."/>
            <person name="Copeland A."/>
            <person name="Barry K.W."/>
            <person name="Cichocki N."/>
            <person name="Veneault-Fourrey C."/>
            <person name="LaButti K."/>
            <person name="Lindquist E.A."/>
            <person name="Lipzen A."/>
            <person name="Lundell T."/>
            <person name="Morin E."/>
            <person name="Murat C."/>
            <person name="Riley R."/>
            <person name="Ohm R."/>
            <person name="Sun H."/>
            <person name="Tunlid A."/>
            <person name="Henrissat B."/>
            <person name="Grigoriev I.V."/>
            <person name="Hibbett D.S."/>
            <person name="Martin F."/>
        </authorList>
    </citation>
    <scope>NUCLEOTIDE SEQUENCE [LARGE SCALE GENOMIC DNA]</scope>
    <source>
        <strain evidence="3">ATCC 200175</strain>
    </source>
</reference>
<feature type="non-terminal residue" evidence="2">
    <location>
        <position position="1"/>
    </location>
</feature>
<sequence length="208" mass="23515">QSLYNNGKGVQFSVQFTPLPLPVKTGEKRCKNAKAKPINALMYIHEDNSFMNFITLCLIKFKCAELPAGLCGGRLVNTPLDMKYTIPRTPLHNIELQSNEDFTEIIEQVTNTAKAAVKVSIEEIKVDLDNDEDEDNKATTTTSATAKKKKVETPPEELEQAELIDQLRILYKCEDWSCKFNICWVAEAGQHLHLTHQHLRAWAATIQD</sequence>
<protein>
    <submittedName>
        <fullName evidence="2">Uncharacterized protein</fullName>
    </submittedName>
</protein>
<proteinExistence type="predicted"/>
<feature type="non-terminal residue" evidence="2">
    <location>
        <position position="208"/>
    </location>
</feature>
<dbReference type="OrthoDB" id="3269111at2759"/>
<evidence type="ECO:0000313" key="2">
    <source>
        <dbReference type="EMBL" id="KIJ10704.1"/>
    </source>
</evidence>
<evidence type="ECO:0000313" key="3">
    <source>
        <dbReference type="Proteomes" id="UP000053647"/>
    </source>
</evidence>
<gene>
    <name evidence="2" type="ORF">PAXINDRAFT_52348</name>
</gene>
<dbReference type="HOGENOM" id="CLU_108315_0_0_1"/>
<dbReference type="AlphaFoldDB" id="A0A0C9SRV2"/>
<dbReference type="EMBL" id="KN819398">
    <property type="protein sequence ID" value="KIJ10704.1"/>
    <property type="molecule type" value="Genomic_DNA"/>
</dbReference>
<accession>A0A0C9SRV2</accession>
<feature type="region of interest" description="Disordered" evidence="1">
    <location>
        <begin position="132"/>
        <end position="154"/>
    </location>
</feature>